<feature type="transmembrane region" description="Helical" evidence="10">
    <location>
        <begin position="86"/>
        <end position="106"/>
    </location>
</feature>
<dbReference type="SMART" id="SM00387">
    <property type="entry name" value="HATPase_c"/>
    <property type="match status" value="1"/>
</dbReference>
<keyword evidence="10" id="KW-1133">Transmembrane helix</keyword>
<dbReference type="PRINTS" id="PR00344">
    <property type="entry name" value="BCTRLSENSOR"/>
</dbReference>
<evidence type="ECO:0000256" key="6">
    <source>
        <dbReference type="ARBA" id="ARBA00023012"/>
    </source>
</evidence>
<feature type="domain" description="Histidine kinase" evidence="11">
    <location>
        <begin position="371"/>
        <end position="591"/>
    </location>
</feature>
<feature type="transmembrane region" description="Helical" evidence="10">
    <location>
        <begin position="12"/>
        <end position="43"/>
    </location>
</feature>
<name>A0ABW2L270_9BACT</name>
<feature type="modified residue" description="4-aspartylphosphate" evidence="7">
    <location>
        <position position="962"/>
    </location>
</feature>
<dbReference type="CDD" id="cd14686">
    <property type="entry name" value="bZIP"/>
    <property type="match status" value="1"/>
</dbReference>
<dbReference type="SMART" id="SM00388">
    <property type="entry name" value="HisKA"/>
    <property type="match status" value="1"/>
</dbReference>
<dbReference type="Pfam" id="PF00512">
    <property type="entry name" value="HisKA"/>
    <property type="match status" value="1"/>
</dbReference>
<dbReference type="InterPro" id="IPR036890">
    <property type="entry name" value="HATPase_C_sf"/>
</dbReference>
<evidence type="ECO:0000259" key="11">
    <source>
        <dbReference type="PROSITE" id="PS50109"/>
    </source>
</evidence>
<dbReference type="InterPro" id="IPR003661">
    <property type="entry name" value="HisK_dim/P_dom"/>
</dbReference>
<comment type="catalytic activity">
    <reaction evidence="1">
        <text>ATP + protein L-histidine = ADP + protein N-phospho-L-histidine.</text>
        <dbReference type="EC" id="2.7.13.3"/>
    </reaction>
</comment>
<keyword evidence="8" id="KW-0175">Coiled coil</keyword>
<dbReference type="Gene3D" id="1.10.287.130">
    <property type="match status" value="1"/>
</dbReference>
<dbReference type="InterPro" id="IPR001789">
    <property type="entry name" value="Sig_transdc_resp-reg_receiver"/>
</dbReference>
<feature type="coiled-coil region" evidence="8">
    <location>
        <begin position="271"/>
        <end position="361"/>
    </location>
</feature>
<feature type="region of interest" description="Disordered" evidence="9">
    <location>
        <begin position="602"/>
        <end position="624"/>
    </location>
</feature>
<dbReference type="CDD" id="cd00156">
    <property type="entry name" value="REC"/>
    <property type="match status" value="1"/>
</dbReference>
<dbReference type="SUPFAM" id="SSF52172">
    <property type="entry name" value="CheY-like"/>
    <property type="match status" value="3"/>
</dbReference>
<dbReference type="InterPro" id="IPR036097">
    <property type="entry name" value="HisK_dim/P_sf"/>
</dbReference>
<keyword evidence="10" id="KW-0472">Membrane</keyword>
<evidence type="ECO:0000256" key="2">
    <source>
        <dbReference type="ARBA" id="ARBA00012438"/>
    </source>
</evidence>
<reference evidence="14" key="1">
    <citation type="journal article" date="2019" name="Int. J. Syst. Evol. Microbiol.">
        <title>The Global Catalogue of Microorganisms (GCM) 10K type strain sequencing project: providing services to taxonomists for standard genome sequencing and annotation.</title>
        <authorList>
            <consortium name="The Broad Institute Genomics Platform"/>
            <consortium name="The Broad Institute Genome Sequencing Center for Infectious Disease"/>
            <person name="Wu L."/>
            <person name="Ma J."/>
        </authorList>
    </citation>
    <scope>NUCLEOTIDE SEQUENCE [LARGE SCALE GENOMIC DNA]</scope>
    <source>
        <strain evidence="14">CGMCC 4.1467</strain>
    </source>
</reference>
<evidence type="ECO:0000256" key="8">
    <source>
        <dbReference type="SAM" id="Coils"/>
    </source>
</evidence>
<dbReference type="SUPFAM" id="SSF55781">
    <property type="entry name" value="GAF domain-like"/>
    <property type="match status" value="1"/>
</dbReference>
<dbReference type="InterPro" id="IPR005467">
    <property type="entry name" value="His_kinase_dom"/>
</dbReference>
<dbReference type="Gene3D" id="3.30.450.40">
    <property type="match status" value="1"/>
</dbReference>
<sequence>MTKRFESRSERFILPAAAALTVVVALIDFLLPLGYAIFVLYSIPIALTFWTLKPASAPAAAMIASILITVHYFTAPEGTNYQIVGWNRGLGIVTLWVMTAIGYRLINVRVESRLESWLKEGQAQMAECLVGEQELSELGDNVLQMLSSHLGASTGAMYIGAGKGFECCATYGVEKGDVPQSFAPGQGLLGQVVKDEKIFHASDLPPDFLRAKSSLGEVSPREVLIIPIRHNKRVTAVVELGFLGATESTDLMFLDRVEESLGAAVQAVKYRMRLKDYLEETQQQSEEVQAQSEELRVSNEELEEQSRALQESHARMELQHTEMEQINAQLEEQTNFLEKQKQDLLEAKMTLERQAREVEQASRFKSDFLANMSHELRTPLNSSMILAKLLAENRSGNLSEEQVKYAKTIESSGNDLLTLINDVLDLSKIEAGHMEIHPEPIEVEELVEGLRNTFEPVAAKKSLELRMEIEPGVPKSIESDSQRLEQILKNLLSNALKFTENGKVMVRVSPVPGGRVGFVVSDTGIGITPEQQRIIFDPFFQADGTTSRKYGGTGLGLSISRNLTRLLGGEIQLSSEAGRGSAFTVVVPVTYEGGAEEEIKISDTPQEAPITETEEREPEVVEMGSVPDDREVLIESDRVILTVEDDITFAKIVYDLAREMSFKCLIATTAEEALILASDHLPNAVVLDVGLPDNSGLIVLERLKGDPRTRHIPVHVVSGSDYTQTALALGAVGYMLKPVKREQLVEAFRKLETRFTQTLRRVLVVEDDFAQQEAMRGLLGSRDVETVCVETAADCLEQLRTTTFDCMVLDLSLPDATGFSLLETLSEGDTYSFPPVIVYTGRELRSEEEQRLRKYSKSIIIKGAKSHERLLDEVSLFLHQVVSELPPEKQQMLEKAGNRDSALEGRRILVVEDDVRNIFALSSLLEGRGVQLKIARNGRESLEMLEKSDAEPEGKVDLVLMDIMMPEMDGLTAMREIRKQAKWKKLPIIALTAKAMKSDQEECISAGANDYLAKPLDVDKLLSLIRVWMPR</sequence>
<keyword evidence="10" id="KW-0812">Transmembrane</keyword>
<feature type="domain" description="Response regulatory" evidence="12">
    <location>
        <begin position="639"/>
        <end position="752"/>
    </location>
</feature>
<evidence type="ECO:0000256" key="7">
    <source>
        <dbReference type="PROSITE-ProRule" id="PRU00169"/>
    </source>
</evidence>
<evidence type="ECO:0000256" key="9">
    <source>
        <dbReference type="SAM" id="MobiDB-lite"/>
    </source>
</evidence>
<keyword evidence="3 7" id="KW-0597">Phosphoprotein</keyword>
<keyword evidence="6" id="KW-0902">Two-component regulatory system</keyword>
<keyword evidence="14" id="KW-1185">Reference proteome</keyword>
<dbReference type="InterPro" id="IPR011006">
    <property type="entry name" value="CheY-like_superfamily"/>
</dbReference>
<dbReference type="SMART" id="SM00448">
    <property type="entry name" value="REC"/>
    <property type="match status" value="3"/>
</dbReference>
<evidence type="ECO:0000313" key="14">
    <source>
        <dbReference type="Proteomes" id="UP001596472"/>
    </source>
</evidence>
<evidence type="ECO:0000313" key="13">
    <source>
        <dbReference type="EMBL" id="MFC7336434.1"/>
    </source>
</evidence>
<protein>
    <recommendedName>
        <fullName evidence="2">histidine kinase</fullName>
        <ecNumber evidence="2">2.7.13.3</ecNumber>
    </recommendedName>
</protein>
<keyword evidence="4" id="KW-0808">Transferase</keyword>
<dbReference type="InterPro" id="IPR003018">
    <property type="entry name" value="GAF"/>
</dbReference>
<dbReference type="Pfam" id="PF00072">
    <property type="entry name" value="Response_reg"/>
    <property type="match status" value="3"/>
</dbReference>
<gene>
    <name evidence="13" type="ORF">ACFQY0_04530</name>
</gene>
<evidence type="ECO:0000256" key="1">
    <source>
        <dbReference type="ARBA" id="ARBA00000085"/>
    </source>
</evidence>
<dbReference type="PANTHER" id="PTHR45339:SF1">
    <property type="entry name" value="HYBRID SIGNAL TRANSDUCTION HISTIDINE KINASE J"/>
    <property type="match status" value="1"/>
</dbReference>
<dbReference type="CDD" id="cd17546">
    <property type="entry name" value="REC_hyHK_CKI1_RcsC-like"/>
    <property type="match status" value="1"/>
</dbReference>
<evidence type="ECO:0000259" key="12">
    <source>
        <dbReference type="PROSITE" id="PS50110"/>
    </source>
</evidence>
<dbReference type="SMART" id="SM00065">
    <property type="entry name" value="GAF"/>
    <property type="match status" value="1"/>
</dbReference>
<dbReference type="InterPro" id="IPR004358">
    <property type="entry name" value="Sig_transdc_His_kin-like_C"/>
</dbReference>
<keyword evidence="5" id="KW-0418">Kinase</keyword>
<evidence type="ECO:0000256" key="5">
    <source>
        <dbReference type="ARBA" id="ARBA00022777"/>
    </source>
</evidence>
<evidence type="ECO:0000256" key="3">
    <source>
        <dbReference type="ARBA" id="ARBA00022553"/>
    </source>
</evidence>
<dbReference type="InterPro" id="IPR029016">
    <property type="entry name" value="GAF-like_dom_sf"/>
</dbReference>
<feature type="domain" description="Response regulatory" evidence="12">
    <location>
        <begin position="761"/>
        <end position="877"/>
    </location>
</feature>
<dbReference type="PROSITE" id="PS50110">
    <property type="entry name" value="RESPONSE_REGULATORY"/>
    <property type="match status" value="3"/>
</dbReference>
<dbReference type="EC" id="2.7.13.3" evidence="2"/>
<accession>A0ABW2L270</accession>
<proteinExistence type="predicted"/>
<dbReference type="Pfam" id="PF13185">
    <property type="entry name" value="GAF_2"/>
    <property type="match status" value="1"/>
</dbReference>
<dbReference type="CDD" id="cd16922">
    <property type="entry name" value="HATPase_EvgS-ArcB-TorS-like"/>
    <property type="match status" value="1"/>
</dbReference>
<evidence type="ECO:0000256" key="10">
    <source>
        <dbReference type="SAM" id="Phobius"/>
    </source>
</evidence>
<dbReference type="Gene3D" id="3.30.565.10">
    <property type="entry name" value="Histidine kinase-like ATPase, C-terminal domain"/>
    <property type="match status" value="1"/>
</dbReference>
<dbReference type="Proteomes" id="UP001596472">
    <property type="component" value="Unassembled WGS sequence"/>
</dbReference>
<dbReference type="Gene3D" id="3.40.50.2300">
    <property type="match status" value="3"/>
</dbReference>
<dbReference type="InterPro" id="IPR003594">
    <property type="entry name" value="HATPase_dom"/>
</dbReference>
<dbReference type="SUPFAM" id="SSF47384">
    <property type="entry name" value="Homodimeric domain of signal transducing histidine kinase"/>
    <property type="match status" value="1"/>
</dbReference>
<dbReference type="PROSITE" id="PS50109">
    <property type="entry name" value="HIS_KIN"/>
    <property type="match status" value="1"/>
</dbReference>
<feature type="modified residue" description="4-aspartylphosphate" evidence="7">
    <location>
        <position position="688"/>
    </location>
</feature>
<dbReference type="Pfam" id="PF02518">
    <property type="entry name" value="HATPase_c"/>
    <property type="match status" value="1"/>
</dbReference>
<organism evidence="13 14">
    <name type="scientific">Haloferula chungangensis</name>
    <dbReference type="NCBI Taxonomy" id="1048331"/>
    <lineage>
        <taxon>Bacteria</taxon>
        <taxon>Pseudomonadati</taxon>
        <taxon>Verrucomicrobiota</taxon>
        <taxon>Verrucomicrobiia</taxon>
        <taxon>Verrucomicrobiales</taxon>
        <taxon>Verrucomicrobiaceae</taxon>
        <taxon>Haloferula</taxon>
    </lineage>
</organism>
<comment type="caution">
    <text evidence="13">The sequence shown here is derived from an EMBL/GenBank/DDBJ whole genome shotgun (WGS) entry which is preliminary data.</text>
</comment>
<feature type="transmembrane region" description="Helical" evidence="10">
    <location>
        <begin position="55"/>
        <end position="74"/>
    </location>
</feature>
<dbReference type="RefSeq" id="WP_379709631.1">
    <property type="nucleotide sequence ID" value="NZ_JBHTBS010000002.1"/>
</dbReference>
<feature type="modified residue" description="4-aspartylphosphate" evidence="7">
    <location>
        <position position="810"/>
    </location>
</feature>
<dbReference type="PANTHER" id="PTHR45339">
    <property type="entry name" value="HYBRID SIGNAL TRANSDUCTION HISTIDINE KINASE J"/>
    <property type="match status" value="1"/>
</dbReference>
<evidence type="ECO:0000256" key="4">
    <source>
        <dbReference type="ARBA" id="ARBA00022679"/>
    </source>
</evidence>
<dbReference type="SUPFAM" id="SSF55874">
    <property type="entry name" value="ATPase domain of HSP90 chaperone/DNA topoisomerase II/histidine kinase"/>
    <property type="match status" value="1"/>
</dbReference>
<dbReference type="CDD" id="cd00082">
    <property type="entry name" value="HisKA"/>
    <property type="match status" value="1"/>
</dbReference>
<feature type="domain" description="Response regulatory" evidence="12">
    <location>
        <begin position="907"/>
        <end position="1029"/>
    </location>
</feature>
<dbReference type="EMBL" id="JBHTBS010000002">
    <property type="protein sequence ID" value="MFC7336434.1"/>
    <property type="molecule type" value="Genomic_DNA"/>
</dbReference>